<name>A0A011UJ52_RUMAL</name>
<dbReference type="OrthoDB" id="9760067at2"/>
<evidence type="ECO:0000313" key="4">
    <source>
        <dbReference type="Proteomes" id="UP000021369"/>
    </source>
</evidence>
<dbReference type="EMBL" id="JEOB01000001">
    <property type="protein sequence ID" value="EXM40704.1"/>
    <property type="molecule type" value="Genomic_DNA"/>
</dbReference>
<dbReference type="PATRIC" id="fig|1341156.4.peg.283"/>
<evidence type="ECO:0000313" key="3">
    <source>
        <dbReference type="EMBL" id="EXM40704.1"/>
    </source>
</evidence>
<feature type="region of interest" description="Disordered" evidence="1">
    <location>
        <begin position="58"/>
        <end position="91"/>
    </location>
</feature>
<accession>A0A011UJ52</accession>
<comment type="caution">
    <text evidence="3">The sequence shown here is derived from an EMBL/GenBank/DDBJ whole genome shotgun (WGS) entry which is preliminary data.</text>
</comment>
<reference evidence="3 4" key="1">
    <citation type="submission" date="2013-06" db="EMBL/GenBank/DDBJ databases">
        <title>Rumen cellulosomics: divergent fiber-degrading strategies revealed by comparative genome-wide analysis of six Ruminococcal strains.</title>
        <authorList>
            <person name="Dassa B."/>
            <person name="Borovok I."/>
            <person name="Lamed R."/>
            <person name="Flint H."/>
            <person name="Yeoman C.J."/>
            <person name="White B."/>
            <person name="Bayer E.A."/>
        </authorList>
    </citation>
    <scope>NUCLEOTIDE SEQUENCE [LARGE SCALE GENOMIC DNA]</scope>
    <source>
        <strain evidence="3 4">SY3</strain>
    </source>
</reference>
<sequence>MTVTKENEKKDETIEHLEELLLKRNKMLFGRKSEKSKYLQCDGQESFEGVFNEAKMLSDETAEEPTEETIVVKRKSQKTGEHRGKNKLREDLPKEKIVSKLPENKCNCDVCGSKLKVIKEEFSFQLYREGCSRKRGGYDNYRDS</sequence>
<protein>
    <submittedName>
        <fullName evidence="3">Transposase</fullName>
    </submittedName>
</protein>
<dbReference type="AlphaFoldDB" id="A0A011UJ52"/>
<gene>
    <name evidence="3" type="ORF">RASY3_02780</name>
</gene>
<feature type="compositionally biased region" description="Basic and acidic residues" evidence="1">
    <location>
        <begin position="78"/>
        <end position="91"/>
    </location>
</feature>
<dbReference type="RefSeq" id="WP_051506301.1">
    <property type="nucleotide sequence ID" value="NZ_JEOB01000001.1"/>
</dbReference>
<proteinExistence type="predicted"/>
<keyword evidence="4" id="KW-1185">Reference proteome</keyword>
<dbReference type="Pfam" id="PF13007">
    <property type="entry name" value="LZ_Tnp_IS66"/>
    <property type="match status" value="1"/>
</dbReference>
<dbReference type="InterPro" id="IPR024463">
    <property type="entry name" value="Transposase_TnpC_homeodom"/>
</dbReference>
<evidence type="ECO:0000256" key="1">
    <source>
        <dbReference type="SAM" id="MobiDB-lite"/>
    </source>
</evidence>
<organism evidence="3 4">
    <name type="scientific">Ruminococcus albus SY3</name>
    <dbReference type="NCBI Taxonomy" id="1341156"/>
    <lineage>
        <taxon>Bacteria</taxon>
        <taxon>Bacillati</taxon>
        <taxon>Bacillota</taxon>
        <taxon>Clostridia</taxon>
        <taxon>Eubacteriales</taxon>
        <taxon>Oscillospiraceae</taxon>
        <taxon>Ruminococcus</taxon>
    </lineage>
</organism>
<evidence type="ECO:0000259" key="2">
    <source>
        <dbReference type="Pfam" id="PF13007"/>
    </source>
</evidence>
<dbReference type="Proteomes" id="UP000021369">
    <property type="component" value="Unassembled WGS sequence"/>
</dbReference>
<feature type="domain" description="Transposase TnpC homeodomain" evidence="2">
    <location>
        <begin position="16"/>
        <end position="97"/>
    </location>
</feature>